<proteinExistence type="predicted"/>
<evidence type="ECO:0000313" key="1">
    <source>
        <dbReference type="EMBL" id="CAI2193469.1"/>
    </source>
</evidence>
<organism evidence="1 2">
    <name type="scientific">Funneliformis geosporum</name>
    <dbReference type="NCBI Taxonomy" id="1117311"/>
    <lineage>
        <taxon>Eukaryota</taxon>
        <taxon>Fungi</taxon>
        <taxon>Fungi incertae sedis</taxon>
        <taxon>Mucoromycota</taxon>
        <taxon>Glomeromycotina</taxon>
        <taxon>Glomeromycetes</taxon>
        <taxon>Glomerales</taxon>
        <taxon>Glomeraceae</taxon>
        <taxon>Funneliformis</taxon>
    </lineage>
</organism>
<reference evidence="1" key="1">
    <citation type="submission" date="2022-08" db="EMBL/GenBank/DDBJ databases">
        <authorList>
            <person name="Kallberg Y."/>
            <person name="Tangrot J."/>
            <person name="Rosling A."/>
        </authorList>
    </citation>
    <scope>NUCLEOTIDE SEQUENCE</scope>
    <source>
        <strain evidence="1">Wild A</strain>
    </source>
</reference>
<protein>
    <submittedName>
        <fullName evidence="1">17953_t:CDS:1</fullName>
    </submittedName>
</protein>
<feature type="non-terminal residue" evidence="1">
    <location>
        <position position="1"/>
    </location>
</feature>
<sequence length="49" mass="5901">VFKNTNWNKKEKFTTELKIKSDREIDILEGYLEVDLDDILNEKDLENNE</sequence>
<dbReference type="Proteomes" id="UP001153678">
    <property type="component" value="Unassembled WGS sequence"/>
</dbReference>
<evidence type="ECO:0000313" key="2">
    <source>
        <dbReference type="Proteomes" id="UP001153678"/>
    </source>
</evidence>
<comment type="caution">
    <text evidence="1">The sequence shown here is derived from an EMBL/GenBank/DDBJ whole genome shotgun (WGS) entry which is preliminary data.</text>
</comment>
<dbReference type="EMBL" id="CAMKVN010009627">
    <property type="protein sequence ID" value="CAI2193469.1"/>
    <property type="molecule type" value="Genomic_DNA"/>
</dbReference>
<keyword evidence="2" id="KW-1185">Reference proteome</keyword>
<name>A0A9W4T5N0_9GLOM</name>
<accession>A0A9W4T5N0</accession>
<dbReference type="AlphaFoldDB" id="A0A9W4T5N0"/>
<feature type="non-terminal residue" evidence="1">
    <location>
        <position position="49"/>
    </location>
</feature>
<gene>
    <name evidence="1" type="ORF">FWILDA_LOCUS16091</name>
</gene>